<comment type="caution">
    <text evidence="3">The sequence shown here is derived from an EMBL/GenBank/DDBJ whole genome shotgun (WGS) entry which is preliminary data.</text>
</comment>
<keyword evidence="4" id="KW-1185">Reference proteome</keyword>
<evidence type="ECO:0000259" key="2">
    <source>
        <dbReference type="Pfam" id="PF03795"/>
    </source>
</evidence>
<proteinExistence type="inferred from homology"/>
<name>A0ABU2U6H8_9ACTN</name>
<sequence>MQYMVLIYQNESHDGLVDWTQLGKDYKEYAAAATQAGVMRGGEKLQPSTATTTVAVRDGERRVTKRPFDEAQEQLGGFFMLECVDFHEALEWAARCPGASHGTVEIRPVMPT</sequence>
<gene>
    <name evidence="3" type="ORF">RM764_37645</name>
</gene>
<dbReference type="PANTHER" id="PTHR35174">
    <property type="entry name" value="BLL7171 PROTEIN-RELATED"/>
    <property type="match status" value="1"/>
</dbReference>
<dbReference type="Gene3D" id="3.30.70.1060">
    <property type="entry name" value="Dimeric alpha+beta barrel"/>
    <property type="match status" value="1"/>
</dbReference>
<dbReference type="Pfam" id="PF03795">
    <property type="entry name" value="YCII"/>
    <property type="match status" value="1"/>
</dbReference>
<organism evidence="3 4">
    <name type="scientific">Streptomyces gibsoniae</name>
    <dbReference type="NCBI Taxonomy" id="3075529"/>
    <lineage>
        <taxon>Bacteria</taxon>
        <taxon>Bacillati</taxon>
        <taxon>Actinomycetota</taxon>
        <taxon>Actinomycetes</taxon>
        <taxon>Kitasatosporales</taxon>
        <taxon>Streptomycetaceae</taxon>
        <taxon>Streptomyces</taxon>
    </lineage>
</organism>
<feature type="domain" description="YCII-related" evidence="2">
    <location>
        <begin position="1"/>
        <end position="111"/>
    </location>
</feature>
<dbReference type="EMBL" id="JAVREY010000079">
    <property type="protein sequence ID" value="MDT0468646.1"/>
    <property type="molecule type" value="Genomic_DNA"/>
</dbReference>
<evidence type="ECO:0000256" key="1">
    <source>
        <dbReference type="ARBA" id="ARBA00007689"/>
    </source>
</evidence>
<comment type="similarity">
    <text evidence="1">Belongs to the YciI family.</text>
</comment>
<dbReference type="Proteomes" id="UP001183809">
    <property type="component" value="Unassembled WGS sequence"/>
</dbReference>
<evidence type="ECO:0000313" key="4">
    <source>
        <dbReference type="Proteomes" id="UP001183809"/>
    </source>
</evidence>
<dbReference type="SUPFAM" id="SSF54909">
    <property type="entry name" value="Dimeric alpha+beta barrel"/>
    <property type="match status" value="1"/>
</dbReference>
<dbReference type="RefSeq" id="WP_311700087.1">
    <property type="nucleotide sequence ID" value="NZ_JAVREY010000079.1"/>
</dbReference>
<dbReference type="InterPro" id="IPR011008">
    <property type="entry name" value="Dimeric_a/b-barrel"/>
</dbReference>
<reference evidence="4" key="1">
    <citation type="submission" date="2023-07" db="EMBL/GenBank/DDBJ databases">
        <title>30 novel species of actinomycetes from the DSMZ collection.</title>
        <authorList>
            <person name="Nouioui I."/>
        </authorList>
    </citation>
    <scope>NUCLEOTIDE SEQUENCE [LARGE SCALE GENOMIC DNA]</scope>
    <source>
        <strain evidence="4">DSM 41699</strain>
    </source>
</reference>
<dbReference type="PANTHER" id="PTHR35174:SF3">
    <property type="entry name" value="BLL7171 PROTEIN"/>
    <property type="match status" value="1"/>
</dbReference>
<dbReference type="InterPro" id="IPR005545">
    <property type="entry name" value="YCII"/>
</dbReference>
<protein>
    <submittedName>
        <fullName evidence="3">YciI family protein</fullName>
    </submittedName>
</protein>
<evidence type="ECO:0000313" key="3">
    <source>
        <dbReference type="EMBL" id="MDT0468646.1"/>
    </source>
</evidence>
<accession>A0ABU2U6H8</accession>